<keyword evidence="2" id="KW-0175">Coiled coil</keyword>
<evidence type="ECO:0000256" key="2">
    <source>
        <dbReference type="ARBA" id="ARBA00023054"/>
    </source>
</evidence>
<dbReference type="Proteomes" id="UP000228934">
    <property type="component" value="Unassembled WGS sequence"/>
</dbReference>
<dbReference type="EMBL" id="KV995789">
    <property type="protein sequence ID" value="PIO14717.1"/>
    <property type="molecule type" value="Genomic_DNA"/>
</dbReference>
<keyword evidence="4" id="KW-0472">Membrane</keyword>
<accession>A0A2G9QGM7</accession>
<evidence type="ECO:0000313" key="5">
    <source>
        <dbReference type="EMBL" id="PIO14717.1"/>
    </source>
</evidence>
<dbReference type="AlphaFoldDB" id="A0A2G9QGM7"/>
<keyword evidence="6" id="KW-1185">Reference proteome</keyword>
<dbReference type="SUPFAM" id="SSF48403">
    <property type="entry name" value="Ankyrin repeat"/>
    <property type="match status" value="1"/>
</dbReference>
<dbReference type="InterPro" id="IPR036770">
    <property type="entry name" value="Ankyrin_rpt-contain_sf"/>
</dbReference>
<dbReference type="GO" id="GO:0003779">
    <property type="term" value="F:actin binding"/>
    <property type="evidence" value="ECO:0007669"/>
    <property type="project" value="InterPro"/>
</dbReference>
<dbReference type="InterPro" id="IPR042420">
    <property type="entry name" value="RAI14/UACA"/>
</dbReference>
<dbReference type="Gene3D" id="1.25.40.20">
    <property type="entry name" value="Ankyrin repeat-containing domain"/>
    <property type="match status" value="1"/>
</dbReference>
<dbReference type="PROSITE" id="PS50297">
    <property type="entry name" value="ANK_REP_REGION"/>
    <property type="match status" value="1"/>
</dbReference>
<keyword evidence="3" id="KW-0040">ANK repeat</keyword>
<organism evidence="5 6">
    <name type="scientific">Aquarana catesbeiana</name>
    <name type="common">American bullfrog</name>
    <name type="synonym">Rana catesbeiana</name>
    <dbReference type="NCBI Taxonomy" id="8400"/>
    <lineage>
        <taxon>Eukaryota</taxon>
        <taxon>Metazoa</taxon>
        <taxon>Chordata</taxon>
        <taxon>Craniata</taxon>
        <taxon>Vertebrata</taxon>
        <taxon>Euteleostomi</taxon>
        <taxon>Amphibia</taxon>
        <taxon>Batrachia</taxon>
        <taxon>Anura</taxon>
        <taxon>Neobatrachia</taxon>
        <taxon>Ranoidea</taxon>
        <taxon>Ranidae</taxon>
        <taxon>Aquarana</taxon>
    </lineage>
</organism>
<evidence type="ECO:0000256" key="3">
    <source>
        <dbReference type="PROSITE-ProRule" id="PRU00023"/>
    </source>
</evidence>
<feature type="transmembrane region" description="Helical" evidence="4">
    <location>
        <begin position="105"/>
        <end position="124"/>
    </location>
</feature>
<protein>
    <submittedName>
        <fullName evidence="5">Uncharacterized protein</fullName>
    </submittedName>
</protein>
<feature type="repeat" description="ANK" evidence="3">
    <location>
        <begin position="68"/>
        <end position="100"/>
    </location>
</feature>
<evidence type="ECO:0000313" key="6">
    <source>
        <dbReference type="Proteomes" id="UP000228934"/>
    </source>
</evidence>
<dbReference type="OrthoDB" id="341259at2759"/>
<evidence type="ECO:0000256" key="4">
    <source>
        <dbReference type="SAM" id="Phobius"/>
    </source>
</evidence>
<keyword evidence="1" id="KW-0677">Repeat</keyword>
<dbReference type="InterPro" id="IPR002110">
    <property type="entry name" value="Ankyrin_rpt"/>
</dbReference>
<evidence type="ECO:0000256" key="1">
    <source>
        <dbReference type="ARBA" id="ARBA00022737"/>
    </source>
</evidence>
<keyword evidence="4" id="KW-1133">Transmembrane helix</keyword>
<dbReference type="PANTHER" id="PTHR24129:SF1">
    <property type="entry name" value="UVEAL AUTOANTIGEN WITH COILED-COIL DOMAINS AND ANKYRIN REPEATS"/>
    <property type="match status" value="1"/>
</dbReference>
<sequence length="128" mass="14058">MKEQHSHFCSSIWSSMSGSAFCLLLKMTCLQFSFTITLISSLPAMSDCCSSVQLLCDHGALVNARDLDGRTPLALATQMCRPAICQLLVEKGAEINARDKQNKKIIGIVAASCHNPGILFFSWWSGFR</sequence>
<dbReference type="PROSITE" id="PS50088">
    <property type="entry name" value="ANK_REPEAT"/>
    <property type="match status" value="1"/>
</dbReference>
<reference evidence="6" key="1">
    <citation type="journal article" date="2017" name="Nat. Commun.">
        <title>The North American bullfrog draft genome provides insight into hormonal regulation of long noncoding RNA.</title>
        <authorList>
            <person name="Hammond S.A."/>
            <person name="Warren R.L."/>
            <person name="Vandervalk B.P."/>
            <person name="Kucuk E."/>
            <person name="Khan H."/>
            <person name="Gibb E.A."/>
            <person name="Pandoh P."/>
            <person name="Kirk H."/>
            <person name="Zhao Y."/>
            <person name="Jones M."/>
            <person name="Mungall A.J."/>
            <person name="Coope R."/>
            <person name="Pleasance S."/>
            <person name="Moore R.A."/>
            <person name="Holt R.A."/>
            <person name="Round J.M."/>
            <person name="Ohora S."/>
            <person name="Walle B.V."/>
            <person name="Veldhoen N."/>
            <person name="Helbing C.C."/>
            <person name="Birol I."/>
        </authorList>
    </citation>
    <scope>NUCLEOTIDE SEQUENCE [LARGE SCALE GENOMIC DNA]</scope>
</reference>
<proteinExistence type="predicted"/>
<keyword evidence="4" id="KW-0812">Transmembrane</keyword>
<gene>
    <name evidence="5" type="ORF">AB205_0171670</name>
</gene>
<dbReference type="PANTHER" id="PTHR24129">
    <property type="entry name" value="ANKYCORBIN"/>
    <property type="match status" value="1"/>
</dbReference>
<dbReference type="Pfam" id="PF12796">
    <property type="entry name" value="Ank_2"/>
    <property type="match status" value="1"/>
</dbReference>
<name>A0A2G9QGM7_AQUCT</name>